<organism evidence="1 2">
    <name type="scientific">Panagrolaimus sp. JU765</name>
    <dbReference type="NCBI Taxonomy" id="591449"/>
    <lineage>
        <taxon>Eukaryota</taxon>
        <taxon>Metazoa</taxon>
        <taxon>Ecdysozoa</taxon>
        <taxon>Nematoda</taxon>
        <taxon>Chromadorea</taxon>
        <taxon>Rhabditida</taxon>
        <taxon>Tylenchina</taxon>
        <taxon>Panagrolaimomorpha</taxon>
        <taxon>Panagrolaimoidea</taxon>
        <taxon>Panagrolaimidae</taxon>
        <taxon>Panagrolaimus</taxon>
    </lineage>
</organism>
<name>A0AC34RJJ9_9BILA</name>
<protein>
    <submittedName>
        <fullName evidence="2">Cadherin domain-containing protein</fullName>
    </submittedName>
</protein>
<dbReference type="WBParaSite" id="JU765_v2.g7415.t1">
    <property type="protein sequence ID" value="JU765_v2.g7415.t1"/>
    <property type="gene ID" value="JU765_v2.g7415"/>
</dbReference>
<evidence type="ECO:0000313" key="2">
    <source>
        <dbReference type="WBParaSite" id="JU765_v2.g7415.t1"/>
    </source>
</evidence>
<sequence>MESGQDYFHVDQKTGKLYSNKPLHEFSGQIIEIKIWAKDSGGLTSSVPANVQIHVLNDEQNCPHFVKGLYEFTISEDILPGIVIGVVEAVSSRAVVYKIISGNDGRFHLDSKTGKLSVAKEQDADSSDVVLLNIEARASDNCASFSQVRIKVEDQNDNAPEFDMSEVETSVYEDFAIHEPFFAVQAIDKDKHENGKITYELIKSEPACPVIVRPLTGQIVLVGHLDFEKTKRYKLLIRAQDQGIPPKSSFTTIFLNVLDANDHAPEFSQQLYDLEVYENVPLMTTFIALKAKDKDSGENSDVRYRFADDTVTDFGINHKTGELFVKQSLDRETVPEYSFLVIAYDRGNPPMSTNASVHIRVLDVNDNTPNCSTLERMRISDDMEAKQLLGQLNAHDPDAGLNGTVVYSLQQFNEFIDVKKNGEVYLRKKLRGALRSSMQIAVIAEDQGPKPRPVVCTLLIDLDKTESDVKIIEPLDRTVHLNVADPVGAKLLKINATNAFSWSVEPNKISSYFSVDHGIISVANPIDEAKFMKPQPLTIAIGDEKNRKLLLTFIIRLHHSSTPDNETIVVKLQETTAIGSKLFTLSTPEKGNNYYYNVIKSNPSFEVNEATGQVYLAKRLEYNNASIMQLDVKRNSLHTTLKKKDMTLVFELDDVNNHSPVFTNESYHFEVLESTPVGAVIGRVEASDEDFGTNGAVKYRFIDSEETFSIDIETGEIFIQKPLYRHVKPKFYMTVEAEDCATLKDDRKRKRSVVFIDVVDSNNNNPIFLSSTNITIHSKNFNQSEPIHYFVTIDMDSAENAQVKYKLIGGNENNDYHLDSTTGALYMKNLVVGPSKLLVRALDESSTPRFADQSFMVYVDHTATEWKYFDNDSFVIELENVPSFGSTIYEFTNKKIKERVEFHLLPDNQKGFEIGLKDGVLKINGQIRNETHRFIVYAVSGQVNSTDYAVVIVKFKQGTSPAPKIVQSSCGNISVLENRSMKDLMRIFALQNVESESSPLFYHIESGADSLFQINETSGVIFCNQLDREKKSEHFLIISVSDNNVPKRADVCTVRVLVKDENDNIPKFDTTVPDVIEIGSSIVAPALLLKLTATDPDEGNNGKIRFKIIDDPSGSLDIDPDTGDVIFARDYSFSKPEFVLKVAAEDCSRTNPLSSEKQIRVFWKRTTKGFLRGEPKFLQQKHIATVFEGLPKGTPVLKLETSNKIFNDALLTLNIVEGNTDFAFEVDDDGNILTAEELDAEIQNIYTLKIMATGKFVKSAETIVEIHVLDTNDNVPSLPLLPDKTLLENLPVGTLIGSVVANDVDEMNNIEYSLDPVNDYFYISKLNGGIYLKKPLDFEKEKRIFVGIQAFDGTNIVKTNFTVIVEDVNDNVPKFQSDLLKINVPVFFGKNTIIGKVTATDRDQGINGEVSYELLDGTKNLKIDRKTGELQLLSPMKMNSVYFVTVKATDNGTPKLSSVATLKLKPVQNANNQKPKFTKESFTFMVAESYPVHLPFGKVEFTNGSNVALTILSQDYSDVFHISNNGELSLMMKLDRESVKEYRFQVAMNCNEEDSVENDVEVSTIIVEVQDENDNAPIFSSESITIIKLDEQMRKGIIIGRLIATDADAGDNGQVTYSIVSGNEQDVIRIDSHSGAIMFDHWDDECLYENPGTDTFNVTFVAEDNGSPSQWTIHQAQIVFGIENWSGSAPMFVVPLYHKFVAEDSSVGSVVLKVQAHNKWDYSSSNWRYSISGNDEVFDINGYSGEVILKGLLDYEKRINYEFTVTVKDARHRSAIVPVHITVIGVDEFAPIFSKSSYTFEIPVGAEVGQRIGNVLATDDDFGQDGKISYSISDEEQYSFLGIDPDTGVLVLREPLSSNKTTEQVTVIASSGVTQHSRAIVYIEIIPSESVRPSNFFKFTRFNKLTLIIVVLLFAVLFLCCLILTCIYLKTRNQQKPQKQVYSVSRGNVAVMADINRSSPTFIKMPSSLSYERPKTFSLMSSNSSDRNSNPIKSSCTTDNFAARSQPDSGIDPDAISISSSVTDYLLQIGVTPVKLEQLNHFSKLTKSTTAPERIDPELGDLADLIYAKVDEVMPPPRMAMSSYNPVELSIESFFSKSQNQNSQQEGLTYHPLTEVFAQISKMREDQNSSQQ</sequence>
<proteinExistence type="predicted"/>
<evidence type="ECO:0000313" key="1">
    <source>
        <dbReference type="Proteomes" id="UP000887576"/>
    </source>
</evidence>
<accession>A0AC34RJJ9</accession>
<reference evidence="2" key="1">
    <citation type="submission" date="2022-11" db="UniProtKB">
        <authorList>
            <consortium name="WormBaseParasite"/>
        </authorList>
    </citation>
    <scope>IDENTIFICATION</scope>
</reference>
<dbReference type="Proteomes" id="UP000887576">
    <property type="component" value="Unplaced"/>
</dbReference>